<evidence type="ECO:0000313" key="2">
    <source>
        <dbReference type="Proteomes" id="UP000182584"/>
    </source>
</evidence>
<dbReference type="AlphaFoldDB" id="A0A1H9VXS4"/>
<dbReference type="SUPFAM" id="SSF52266">
    <property type="entry name" value="SGNH hydrolase"/>
    <property type="match status" value="1"/>
</dbReference>
<accession>A0A1H9VXS4</accession>
<gene>
    <name evidence="1" type="ORF">SAMN04487884_12563</name>
</gene>
<dbReference type="Proteomes" id="UP000182584">
    <property type="component" value="Unassembled WGS sequence"/>
</dbReference>
<dbReference type="RefSeq" id="WP_074757983.1">
    <property type="nucleotide sequence ID" value="NZ_FOGJ01000025.1"/>
</dbReference>
<sequence>MKVVKRIIAVIIAICLFIAGAELWKYILIDDSRSYTRIMMHQLYESDENIDVLFVGSSHVYRTFIPEITDKEFGVYTFNAGSSSQYMDGSFAVIKEAAKNNDIKHIFLEMYYGVASGGTYSERTGLTSTYIISDYMRPSLDKVDYLVHASDKEYWINSFLIAKRNWSNFYDSTYVKNVIAAKQTDEYKNYEYVRNEGDVEYYVDRGFVANDAEVSSDTHFNVTAYGEIGVGSIISRDTDWYNSVVDIVDYCKAHDIEITFFVTPEPEWTLVGKGNYDKYHEFISDISKDLEVDFYDFNLCKNEFFDTNDGTLFKDEDHLNTKGAEKFSVLFGQLFTGRLQMDDVLYDSFTEKISSENKAIYGIAGPVVDENGNRKCSIISGSNDYEYQVIETKDDGSQELLKDFDKNKDFVIPAGDTGKLTVVCRNIQTEEVETMEIGF</sequence>
<name>A0A1H9VXS4_BUTFI</name>
<protein>
    <recommendedName>
        <fullName evidence="3">SGNH/GDSL hydrolase family protein</fullName>
    </recommendedName>
</protein>
<organism evidence="1 2">
    <name type="scientific">Butyrivibrio fibrisolvens</name>
    <dbReference type="NCBI Taxonomy" id="831"/>
    <lineage>
        <taxon>Bacteria</taxon>
        <taxon>Bacillati</taxon>
        <taxon>Bacillota</taxon>
        <taxon>Clostridia</taxon>
        <taxon>Lachnospirales</taxon>
        <taxon>Lachnospiraceae</taxon>
        <taxon>Butyrivibrio</taxon>
    </lineage>
</organism>
<reference evidence="1 2" key="1">
    <citation type="submission" date="2016-10" db="EMBL/GenBank/DDBJ databases">
        <authorList>
            <person name="de Groot N.N."/>
        </authorList>
    </citation>
    <scope>NUCLEOTIDE SEQUENCE [LARGE SCALE GENOMIC DNA]</scope>
    <source>
        <strain evidence="1 2">AR40</strain>
    </source>
</reference>
<dbReference type="EMBL" id="FOGJ01000025">
    <property type="protein sequence ID" value="SES26093.1"/>
    <property type="molecule type" value="Genomic_DNA"/>
</dbReference>
<evidence type="ECO:0000313" key="1">
    <source>
        <dbReference type="EMBL" id="SES26093.1"/>
    </source>
</evidence>
<evidence type="ECO:0008006" key="3">
    <source>
        <dbReference type="Google" id="ProtNLM"/>
    </source>
</evidence>
<dbReference type="OrthoDB" id="1826529at2"/>
<proteinExistence type="predicted"/>